<dbReference type="InterPro" id="IPR013012">
    <property type="entry name" value="PTS_EIIB_3"/>
</dbReference>
<organism evidence="9 10">
    <name type="scientific">Allocoprobacillus halotolerans</name>
    <dbReference type="NCBI Taxonomy" id="2944914"/>
    <lineage>
        <taxon>Bacteria</taxon>
        <taxon>Bacillati</taxon>
        <taxon>Bacillota</taxon>
        <taxon>Erysipelotrichia</taxon>
        <taxon>Erysipelotrichales</taxon>
        <taxon>Erysipelotrichaceae</taxon>
        <taxon>Allocoprobacillus</taxon>
    </lineage>
</organism>
<evidence type="ECO:0000256" key="5">
    <source>
        <dbReference type="ARBA" id="ARBA00022683"/>
    </source>
</evidence>
<evidence type="ECO:0000313" key="9">
    <source>
        <dbReference type="EMBL" id="UTY40008.1"/>
    </source>
</evidence>
<accession>A0ABY5I5N2</accession>
<dbReference type="PANTHER" id="PTHR34581:SF2">
    <property type="entry name" value="PTS SYSTEM N,N'-DIACETYLCHITOBIOSE-SPECIFIC EIIB COMPONENT"/>
    <property type="match status" value="1"/>
</dbReference>
<evidence type="ECO:0000256" key="3">
    <source>
        <dbReference type="ARBA" id="ARBA00022597"/>
    </source>
</evidence>
<dbReference type="EMBL" id="CP101620">
    <property type="protein sequence ID" value="UTY40008.1"/>
    <property type="molecule type" value="Genomic_DNA"/>
</dbReference>
<evidence type="ECO:0000256" key="6">
    <source>
        <dbReference type="ARBA" id="ARBA00022777"/>
    </source>
</evidence>
<dbReference type="SUPFAM" id="SSF52794">
    <property type="entry name" value="PTS system IIB component-like"/>
    <property type="match status" value="1"/>
</dbReference>
<keyword evidence="5" id="KW-0598">Phosphotransferase system</keyword>
<feature type="modified residue" description="Phosphocysteine; by EIIA" evidence="7">
    <location>
        <position position="115"/>
    </location>
</feature>
<name>A0ABY5I5N2_9FIRM</name>
<proteinExistence type="predicted"/>
<dbReference type="InterPro" id="IPR003501">
    <property type="entry name" value="PTS_EIIB_2/3"/>
</dbReference>
<evidence type="ECO:0000256" key="2">
    <source>
        <dbReference type="ARBA" id="ARBA00022553"/>
    </source>
</evidence>
<reference evidence="9" key="1">
    <citation type="submission" date="2022-07" db="EMBL/GenBank/DDBJ databases">
        <title>Faecal culturing of patients with breast cancer.</title>
        <authorList>
            <person name="Teng N.M.Y."/>
            <person name="Kiu R."/>
            <person name="Evans R."/>
            <person name="Baker D.J."/>
            <person name="Zenner C."/>
            <person name="Robinson S.D."/>
            <person name="Hall L.J."/>
        </authorList>
    </citation>
    <scope>NUCLEOTIDE SEQUENCE</scope>
    <source>
        <strain evidence="9">LH1062</strain>
    </source>
</reference>
<keyword evidence="1" id="KW-0813">Transport</keyword>
<dbReference type="Proteomes" id="UP001060112">
    <property type="component" value="Chromosome"/>
</dbReference>
<keyword evidence="6" id="KW-0418">Kinase</keyword>
<keyword evidence="10" id="KW-1185">Reference proteome</keyword>
<evidence type="ECO:0000256" key="7">
    <source>
        <dbReference type="PROSITE-ProRule" id="PRU00423"/>
    </source>
</evidence>
<evidence type="ECO:0000259" key="8">
    <source>
        <dbReference type="PROSITE" id="PS51100"/>
    </source>
</evidence>
<dbReference type="InterPro" id="IPR051819">
    <property type="entry name" value="PTS_sugar-specific_EIIB"/>
</dbReference>
<evidence type="ECO:0000256" key="4">
    <source>
        <dbReference type="ARBA" id="ARBA00022679"/>
    </source>
</evidence>
<protein>
    <recommendedName>
        <fullName evidence="8">PTS EIIB type-3 domain-containing protein</fullName>
    </recommendedName>
</protein>
<gene>
    <name evidence="9" type="ORF">NMU03_04175</name>
</gene>
<keyword evidence="3" id="KW-0762">Sugar transport</keyword>
<dbReference type="RefSeq" id="WP_290141446.1">
    <property type="nucleotide sequence ID" value="NZ_CP101620.1"/>
</dbReference>
<evidence type="ECO:0000256" key="1">
    <source>
        <dbReference type="ARBA" id="ARBA00022448"/>
    </source>
</evidence>
<keyword evidence="4" id="KW-0808">Transferase</keyword>
<feature type="domain" description="PTS EIIB type-3" evidence="8">
    <location>
        <begin position="108"/>
        <end position="212"/>
    </location>
</feature>
<dbReference type="Gene3D" id="3.40.50.2300">
    <property type="match status" value="1"/>
</dbReference>
<evidence type="ECO:0000313" key="10">
    <source>
        <dbReference type="Proteomes" id="UP001060112"/>
    </source>
</evidence>
<dbReference type="PANTHER" id="PTHR34581">
    <property type="entry name" value="PTS SYSTEM N,N'-DIACETYLCHITOBIOSE-SPECIFIC EIIB COMPONENT"/>
    <property type="match status" value="1"/>
</dbReference>
<keyword evidence="2" id="KW-0597">Phosphoprotein</keyword>
<dbReference type="InterPro" id="IPR036095">
    <property type="entry name" value="PTS_EIIB-like_sf"/>
</dbReference>
<dbReference type="PROSITE" id="PS51100">
    <property type="entry name" value="PTS_EIIB_TYPE_3"/>
    <property type="match status" value="1"/>
</dbReference>
<sequence length="214" mass="25618">MFNEFYLDVYNQLFFKWILAQQKQYQTDQIHCFVETENLKYKLISFETTKVKGKITIWYNHIIEEEILRHSDEKLVFYLHFTLTDLAQCCHLFQEFYQTMIRYTQQKELKIALCCTGGLSTSVFIEEMQQVCELENIHFQLVSLSLDQLYQNYQDYDALYLAPQIAHLEPDILAHTKHLIPIYRIDATMFATKNYRAIIQTIQKNIQNENDNSL</sequence>
<dbReference type="Pfam" id="PF02302">
    <property type="entry name" value="PTS_IIB"/>
    <property type="match status" value="1"/>
</dbReference>